<protein>
    <recommendedName>
        <fullName evidence="3">Nucleotidyl transferase AbiEii/AbiGii toxin family protein</fullName>
    </recommendedName>
</protein>
<evidence type="ECO:0000313" key="1">
    <source>
        <dbReference type="EMBL" id="PIQ71967.1"/>
    </source>
</evidence>
<gene>
    <name evidence="1" type="ORF">COV87_00450</name>
</gene>
<dbReference type="Proteomes" id="UP000229497">
    <property type="component" value="Unassembled WGS sequence"/>
</dbReference>
<accession>A0A2H0KL30</accession>
<comment type="caution">
    <text evidence="1">The sequence shown here is derived from an EMBL/GenBank/DDBJ whole genome shotgun (WGS) entry which is preliminary data.</text>
</comment>
<dbReference type="InterPro" id="IPR014942">
    <property type="entry name" value="AbiEii"/>
</dbReference>
<sequence length="211" mass="24300">MFPRTLSEHAQNTLALLGKQHFLKSAYMAGGSSLALQLGHRISVDFDFFSESVFELIEVKNELLVIGNYKGSNETPKTMVGVFNEVKFSLFHYPYPLIEKTSYFAGVQLASLADIAAMKLVAITDRGSKKDYIDIYFLAQKSFSIEDMFVYYDRKYHNLDTNKMTLLKALQYFDDADESEMPDMITKIDWEEVKEFFRKEVVTLFHSTLSK</sequence>
<evidence type="ECO:0000313" key="2">
    <source>
        <dbReference type="Proteomes" id="UP000229497"/>
    </source>
</evidence>
<reference evidence="1 2" key="1">
    <citation type="submission" date="2017-09" db="EMBL/GenBank/DDBJ databases">
        <title>Depth-based differentiation of microbial function through sediment-hosted aquifers and enrichment of novel symbionts in the deep terrestrial subsurface.</title>
        <authorList>
            <person name="Probst A.J."/>
            <person name="Ladd B."/>
            <person name="Jarett J.K."/>
            <person name="Geller-Mcgrath D.E."/>
            <person name="Sieber C.M."/>
            <person name="Emerson J.B."/>
            <person name="Anantharaman K."/>
            <person name="Thomas B.C."/>
            <person name="Malmstrom R."/>
            <person name="Stieglmeier M."/>
            <person name="Klingl A."/>
            <person name="Woyke T."/>
            <person name="Ryan C.M."/>
            <person name="Banfield J.F."/>
        </authorList>
    </citation>
    <scope>NUCLEOTIDE SEQUENCE [LARGE SCALE GENOMIC DNA]</scope>
    <source>
        <strain evidence="1">CG11_big_fil_rev_8_21_14_0_20_37_16</strain>
    </source>
</reference>
<dbReference type="EMBL" id="PCVK01000016">
    <property type="protein sequence ID" value="PIQ71967.1"/>
    <property type="molecule type" value="Genomic_DNA"/>
</dbReference>
<dbReference type="AlphaFoldDB" id="A0A2H0KL30"/>
<organism evidence="1 2">
    <name type="scientific">Candidatus Roizmanbacteria bacterium CG11_big_fil_rev_8_21_14_0_20_37_16</name>
    <dbReference type="NCBI Taxonomy" id="1974857"/>
    <lineage>
        <taxon>Bacteria</taxon>
        <taxon>Candidatus Roizmaniibacteriota</taxon>
    </lineage>
</organism>
<evidence type="ECO:0008006" key="3">
    <source>
        <dbReference type="Google" id="ProtNLM"/>
    </source>
</evidence>
<proteinExistence type="predicted"/>
<name>A0A2H0KL30_9BACT</name>
<dbReference type="Pfam" id="PF08843">
    <property type="entry name" value="AbiEii"/>
    <property type="match status" value="1"/>
</dbReference>